<keyword evidence="5" id="KW-0963">Cytoplasm</keyword>
<dbReference type="HAMAP" id="MF_00176">
    <property type="entry name" value="Ser_tRNA_synth_type1"/>
    <property type="match status" value="1"/>
</dbReference>
<dbReference type="InterPro" id="IPR015866">
    <property type="entry name" value="Ser-tRNA-synth_1_N"/>
</dbReference>
<evidence type="ECO:0000256" key="14">
    <source>
        <dbReference type="ARBA" id="ARBA00047929"/>
    </source>
</evidence>
<feature type="domain" description="Aminoacyl-transfer RNA synthetases class-II family profile" evidence="17">
    <location>
        <begin position="277"/>
        <end position="515"/>
    </location>
</feature>
<comment type="subcellular location">
    <subcellularLocation>
        <location evidence="1">Cytoplasm</location>
    </subcellularLocation>
</comment>
<dbReference type="PANTHER" id="PTHR43697">
    <property type="entry name" value="SERYL-TRNA SYNTHETASE"/>
    <property type="match status" value="1"/>
</dbReference>
<dbReference type="AlphaFoldDB" id="A0A7R9Q8R5"/>
<name>A0A7R9Q8R5_9ACAR</name>
<comment type="catalytic activity">
    <reaction evidence="15">
        <text>tRNA(Ser) + L-serine + ATP = L-seryl-tRNA(Ser) + AMP + diphosphate + H(+)</text>
        <dbReference type="Rhea" id="RHEA:12292"/>
        <dbReference type="Rhea" id="RHEA-COMP:9669"/>
        <dbReference type="Rhea" id="RHEA-COMP:9703"/>
        <dbReference type="ChEBI" id="CHEBI:15378"/>
        <dbReference type="ChEBI" id="CHEBI:30616"/>
        <dbReference type="ChEBI" id="CHEBI:33019"/>
        <dbReference type="ChEBI" id="CHEBI:33384"/>
        <dbReference type="ChEBI" id="CHEBI:78442"/>
        <dbReference type="ChEBI" id="CHEBI:78533"/>
        <dbReference type="ChEBI" id="CHEBI:456215"/>
        <dbReference type="EC" id="6.1.1.11"/>
    </reaction>
</comment>
<keyword evidence="9" id="KW-0648">Protein biosynthesis</keyword>
<evidence type="ECO:0000256" key="6">
    <source>
        <dbReference type="ARBA" id="ARBA00022598"/>
    </source>
</evidence>
<evidence type="ECO:0000256" key="8">
    <source>
        <dbReference type="ARBA" id="ARBA00022840"/>
    </source>
</evidence>
<dbReference type="InterPro" id="IPR002317">
    <property type="entry name" value="Ser-tRNA-ligase_type_1"/>
</dbReference>
<dbReference type="SUPFAM" id="SSF55681">
    <property type="entry name" value="Class II aaRS and biotin synthetases"/>
    <property type="match status" value="1"/>
</dbReference>
<evidence type="ECO:0000313" key="18">
    <source>
        <dbReference type="EMBL" id="CAD7636572.1"/>
    </source>
</evidence>
<dbReference type="GO" id="GO:0005524">
    <property type="term" value="F:ATP binding"/>
    <property type="evidence" value="ECO:0007669"/>
    <property type="project" value="UniProtKB-KW"/>
</dbReference>
<evidence type="ECO:0000256" key="7">
    <source>
        <dbReference type="ARBA" id="ARBA00022741"/>
    </source>
</evidence>
<dbReference type="InterPro" id="IPR002314">
    <property type="entry name" value="aa-tRNA-synt_IIb"/>
</dbReference>
<comment type="similarity">
    <text evidence="3">Belongs to the class-II aminoacyl-tRNA synthetase family. Type-1 seryl-tRNA synthetase subfamily.</text>
</comment>
<evidence type="ECO:0000256" key="4">
    <source>
        <dbReference type="ARBA" id="ARBA00012840"/>
    </source>
</evidence>
<keyword evidence="10" id="KW-0030">Aminoacyl-tRNA synthetase</keyword>
<dbReference type="InterPro" id="IPR042103">
    <property type="entry name" value="SerRS_1_N_sf"/>
</dbReference>
<dbReference type="PANTHER" id="PTHR43697:SF1">
    <property type="entry name" value="SERINE--TRNA LIGASE"/>
    <property type="match status" value="1"/>
</dbReference>
<evidence type="ECO:0000256" key="5">
    <source>
        <dbReference type="ARBA" id="ARBA00022490"/>
    </source>
</evidence>
<dbReference type="SUPFAM" id="SSF46589">
    <property type="entry name" value="tRNA-binding arm"/>
    <property type="match status" value="1"/>
</dbReference>
<dbReference type="Pfam" id="PF00587">
    <property type="entry name" value="tRNA-synt_2b"/>
    <property type="match status" value="1"/>
</dbReference>
<feature type="coiled-coil region" evidence="16">
    <location>
        <begin position="181"/>
        <end position="208"/>
    </location>
</feature>
<evidence type="ECO:0000256" key="2">
    <source>
        <dbReference type="ARBA" id="ARBA00005045"/>
    </source>
</evidence>
<dbReference type="EC" id="6.1.1.11" evidence="4"/>
<organism evidence="18">
    <name type="scientific">Oppiella nova</name>
    <dbReference type="NCBI Taxonomy" id="334625"/>
    <lineage>
        <taxon>Eukaryota</taxon>
        <taxon>Metazoa</taxon>
        <taxon>Ecdysozoa</taxon>
        <taxon>Arthropoda</taxon>
        <taxon>Chelicerata</taxon>
        <taxon>Arachnida</taxon>
        <taxon>Acari</taxon>
        <taxon>Acariformes</taxon>
        <taxon>Sarcoptiformes</taxon>
        <taxon>Oribatida</taxon>
        <taxon>Brachypylina</taxon>
        <taxon>Oppioidea</taxon>
        <taxon>Oppiidae</taxon>
        <taxon>Oppiella</taxon>
    </lineage>
</organism>
<evidence type="ECO:0000256" key="9">
    <source>
        <dbReference type="ARBA" id="ARBA00022917"/>
    </source>
</evidence>
<evidence type="ECO:0000259" key="17">
    <source>
        <dbReference type="PROSITE" id="PS50862"/>
    </source>
</evidence>
<dbReference type="GO" id="GO:0005737">
    <property type="term" value="C:cytoplasm"/>
    <property type="evidence" value="ECO:0007669"/>
    <property type="project" value="UniProtKB-SubCell"/>
</dbReference>
<dbReference type="GO" id="GO:0004828">
    <property type="term" value="F:serine-tRNA ligase activity"/>
    <property type="evidence" value="ECO:0007669"/>
    <property type="project" value="UniProtKB-EC"/>
</dbReference>
<evidence type="ECO:0000256" key="15">
    <source>
        <dbReference type="ARBA" id="ARBA00048823"/>
    </source>
</evidence>
<sequence length="529" mass="59379">MSLGHLRKIKIMPKLKVKRNLHLKTYTYAAGAAHGMYHNEYVTFDLSTQKRLALTDILKPNVEAKVAEQLYDANANWLIQKDITQGMPELKLPYQVAKDLIKAELTMIDPKLIRNNIEAVNLALAKRGVQLNVEEWASLEARRKEIQSRTENLQAERNSGAKQVGQIKKSGGDASEIMARMGAIGDEIKAAEVELNELQAELEAKLLSIPNMPHESVPEGKDESDNVEVLKWGTPRQFDFDIKDHTDLGEMMGGLEFETATKLTGTRFSVLKGPLARLQRALTQFMLDTHTLKNGYTEAYVPYLVNADSLRGTGQLPKFEEDLFKLQGEKEYYLIPTAEVPVTNFFRNEIIDADRLPLKYAAHTPCFRSEAGSYGRDTRGLIRQHQFDKVEMVQIVKPEDSMDALEALTGHAEGILQALGLPYRKIVLCGGDMGFGACKTYDLEVWVPSQDTYREISSCSNMGDFQARRMMARYRADQKKTELVHTLNGSGLAVGRTLLAVMENYQRADGSIEVPEVLRPYMAGATFID</sequence>
<dbReference type="NCBIfam" id="TIGR00414">
    <property type="entry name" value="serS"/>
    <property type="match status" value="1"/>
</dbReference>
<dbReference type="EMBL" id="CAJPVJ010000010">
    <property type="protein sequence ID" value="CAG2157728.1"/>
    <property type="molecule type" value="Genomic_DNA"/>
</dbReference>
<evidence type="ECO:0000256" key="3">
    <source>
        <dbReference type="ARBA" id="ARBA00010728"/>
    </source>
</evidence>
<dbReference type="InterPro" id="IPR010978">
    <property type="entry name" value="tRNA-bd_arm"/>
</dbReference>
<keyword evidence="8" id="KW-0067">ATP-binding</keyword>
<keyword evidence="19" id="KW-1185">Reference proteome</keyword>
<evidence type="ECO:0000256" key="12">
    <source>
        <dbReference type="ARBA" id="ARBA00033352"/>
    </source>
</evidence>
<dbReference type="CDD" id="cd00770">
    <property type="entry name" value="SerRS_core"/>
    <property type="match status" value="1"/>
</dbReference>
<dbReference type="PRINTS" id="PR00981">
    <property type="entry name" value="TRNASYNTHSER"/>
</dbReference>
<evidence type="ECO:0000313" key="19">
    <source>
        <dbReference type="Proteomes" id="UP000728032"/>
    </source>
</evidence>
<evidence type="ECO:0000256" key="16">
    <source>
        <dbReference type="SAM" id="Coils"/>
    </source>
</evidence>
<comment type="pathway">
    <text evidence="2">Aminoacyl-tRNA biosynthesis; selenocysteinyl-tRNA(Sec) biosynthesis; L-seryl-tRNA(Sec) from L-serine and tRNA(Sec): step 1/1.</text>
</comment>
<dbReference type="EMBL" id="OC914835">
    <property type="protein sequence ID" value="CAD7636572.1"/>
    <property type="molecule type" value="Genomic_DNA"/>
</dbReference>
<evidence type="ECO:0000256" key="10">
    <source>
        <dbReference type="ARBA" id="ARBA00023146"/>
    </source>
</evidence>
<dbReference type="Gene3D" id="3.30.930.10">
    <property type="entry name" value="Bira Bifunctional Protein, Domain 2"/>
    <property type="match status" value="1"/>
</dbReference>
<keyword evidence="7" id="KW-0547">Nucleotide-binding</keyword>
<dbReference type="Gene3D" id="1.10.287.40">
    <property type="entry name" value="Serine-tRNA synthetase, tRNA binding domain"/>
    <property type="match status" value="1"/>
</dbReference>
<dbReference type="PROSITE" id="PS50862">
    <property type="entry name" value="AA_TRNA_LIGASE_II"/>
    <property type="match status" value="1"/>
</dbReference>
<keyword evidence="6" id="KW-0436">Ligase</keyword>
<dbReference type="InterPro" id="IPR033729">
    <property type="entry name" value="SerRS_core"/>
</dbReference>
<keyword evidence="16" id="KW-0175">Coiled coil</keyword>
<dbReference type="InterPro" id="IPR006195">
    <property type="entry name" value="aa-tRNA-synth_II"/>
</dbReference>
<dbReference type="OrthoDB" id="8122525at2759"/>
<comment type="catalytic activity">
    <reaction evidence="14">
        <text>tRNA(Sec) + L-serine + ATP = L-seryl-tRNA(Sec) + AMP + diphosphate + H(+)</text>
        <dbReference type="Rhea" id="RHEA:42580"/>
        <dbReference type="Rhea" id="RHEA-COMP:9742"/>
        <dbReference type="Rhea" id="RHEA-COMP:10128"/>
        <dbReference type="ChEBI" id="CHEBI:15378"/>
        <dbReference type="ChEBI" id="CHEBI:30616"/>
        <dbReference type="ChEBI" id="CHEBI:33019"/>
        <dbReference type="ChEBI" id="CHEBI:33384"/>
        <dbReference type="ChEBI" id="CHEBI:78442"/>
        <dbReference type="ChEBI" id="CHEBI:78533"/>
        <dbReference type="ChEBI" id="CHEBI:456215"/>
        <dbReference type="EC" id="6.1.1.11"/>
    </reaction>
</comment>
<dbReference type="Proteomes" id="UP000728032">
    <property type="component" value="Unassembled WGS sequence"/>
</dbReference>
<dbReference type="Pfam" id="PF02403">
    <property type="entry name" value="Seryl_tRNA_N"/>
    <property type="match status" value="1"/>
</dbReference>
<dbReference type="InterPro" id="IPR045864">
    <property type="entry name" value="aa-tRNA-synth_II/BPL/LPL"/>
</dbReference>
<evidence type="ECO:0000256" key="11">
    <source>
        <dbReference type="ARBA" id="ARBA00031113"/>
    </source>
</evidence>
<dbReference type="GO" id="GO:0006434">
    <property type="term" value="P:seryl-tRNA aminoacylation"/>
    <property type="evidence" value="ECO:0007669"/>
    <property type="project" value="InterPro"/>
</dbReference>
<gene>
    <name evidence="18" type="ORF">ONB1V03_LOCUS273</name>
</gene>
<evidence type="ECO:0000256" key="13">
    <source>
        <dbReference type="ARBA" id="ARBA00039158"/>
    </source>
</evidence>
<accession>A0A7R9Q8R5</accession>
<protein>
    <recommendedName>
        <fullName evidence="13">Serine--tRNA ligase</fullName>
        <ecNumber evidence="4">6.1.1.11</ecNumber>
    </recommendedName>
    <alternativeName>
        <fullName evidence="11">Seryl-tRNA synthetase</fullName>
    </alternativeName>
    <alternativeName>
        <fullName evidence="12">Seryl-tRNA(Ser/Sec) synthetase</fullName>
    </alternativeName>
</protein>
<reference evidence="18" key="1">
    <citation type="submission" date="2020-11" db="EMBL/GenBank/DDBJ databases">
        <authorList>
            <person name="Tran Van P."/>
        </authorList>
    </citation>
    <scope>NUCLEOTIDE SEQUENCE</scope>
</reference>
<proteinExistence type="inferred from homology"/>
<evidence type="ECO:0000256" key="1">
    <source>
        <dbReference type="ARBA" id="ARBA00004496"/>
    </source>
</evidence>